<dbReference type="PANTHER" id="PTHR43833:SF7">
    <property type="entry name" value="KTR SYSTEM POTASSIUM UPTAKE PROTEIN C"/>
    <property type="match status" value="1"/>
</dbReference>
<dbReference type="InterPro" id="IPR036721">
    <property type="entry name" value="RCK_C_sf"/>
</dbReference>
<evidence type="ECO:0000313" key="3">
    <source>
        <dbReference type="EMBL" id="NYT85934.1"/>
    </source>
</evidence>
<dbReference type="OrthoDB" id="9776294at2"/>
<protein>
    <submittedName>
        <fullName evidence="3">TrkA family potassium uptake protein</fullName>
    </submittedName>
</protein>
<accession>A0A853H761</accession>
<dbReference type="GO" id="GO:0008324">
    <property type="term" value="F:monoatomic cation transmembrane transporter activity"/>
    <property type="evidence" value="ECO:0007669"/>
    <property type="project" value="InterPro"/>
</dbReference>
<reference evidence="3 4" key="1">
    <citation type="submission" date="2020-07" db="EMBL/GenBank/DDBJ databases">
        <title>Taxonomic revisions and descriptions of new bacterial species based on genomic comparisons in the high-G+C-content subgroup of the family Alcaligenaceae.</title>
        <authorList>
            <person name="Szabo A."/>
            <person name="Felfoldi T."/>
        </authorList>
    </citation>
    <scope>NUCLEOTIDE SEQUENCE [LARGE SCALE GENOMIC DNA]</scope>
    <source>
        <strain evidence="3 4">DSM 25667</strain>
    </source>
</reference>
<dbReference type="GO" id="GO:0006813">
    <property type="term" value="P:potassium ion transport"/>
    <property type="evidence" value="ECO:0007669"/>
    <property type="project" value="InterPro"/>
</dbReference>
<proteinExistence type="predicted"/>
<evidence type="ECO:0000259" key="2">
    <source>
        <dbReference type="PROSITE" id="PS51202"/>
    </source>
</evidence>
<dbReference type="PROSITE" id="PS51202">
    <property type="entry name" value="RCK_C"/>
    <property type="match status" value="1"/>
</dbReference>
<sequence length="217" mass="23408">MGQFAVIGLGRFGSAASLELMKMGHSVLGVDTNGKVVDKLADQITHAVIADVTDREALEELGLDNYDVVLVAIGEDVQASLLCVVHLKSLAISTIWVKATSHAQHLILSKLGVARIIHPEEEMGIRVAQALSYPMVNDYISLGNGEFVVEIGVSERLEGILLSEVLQDIPDTIHVLLIKRRSDITVHPPGEFILQAKDVLVLLGQLTTLKAIAPKLV</sequence>
<dbReference type="RefSeq" id="WP_130039478.1">
    <property type="nucleotide sequence ID" value="NZ_JACCEV010000002.1"/>
</dbReference>
<dbReference type="InterPro" id="IPR036291">
    <property type="entry name" value="NAD(P)-bd_dom_sf"/>
</dbReference>
<dbReference type="PANTHER" id="PTHR43833">
    <property type="entry name" value="POTASSIUM CHANNEL PROTEIN 2-RELATED-RELATED"/>
    <property type="match status" value="1"/>
</dbReference>
<evidence type="ECO:0000259" key="1">
    <source>
        <dbReference type="PROSITE" id="PS51201"/>
    </source>
</evidence>
<dbReference type="SUPFAM" id="SSF51735">
    <property type="entry name" value="NAD(P)-binding Rossmann-fold domains"/>
    <property type="match status" value="1"/>
</dbReference>
<dbReference type="PROSITE" id="PS51201">
    <property type="entry name" value="RCK_N"/>
    <property type="match status" value="1"/>
</dbReference>
<dbReference type="InterPro" id="IPR003148">
    <property type="entry name" value="RCK_N"/>
</dbReference>
<feature type="domain" description="RCK N-terminal" evidence="1">
    <location>
        <begin position="1"/>
        <end position="117"/>
    </location>
</feature>
<name>A0A853H761_9BURK</name>
<organism evidence="3 4">
    <name type="scientific">Pollutimonas harenae</name>
    <dbReference type="NCBI Taxonomy" id="657015"/>
    <lineage>
        <taxon>Bacteria</taxon>
        <taxon>Pseudomonadati</taxon>
        <taxon>Pseudomonadota</taxon>
        <taxon>Betaproteobacteria</taxon>
        <taxon>Burkholderiales</taxon>
        <taxon>Alcaligenaceae</taxon>
        <taxon>Pollutimonas</taxon>
    </lineage>
</organism>
<evidence type="ECO:0000313" key="4">
    <source>
        <dbReference type="Proteomes" id="UP000554144"/>
    </source>
</evidence>
<dbReference type="Proteomes" id="UP000554144">
    <property type="component" value="Unassembled WGS sequence"/>
</dbReference>
<feature type="domain" description="RCK C-terminal" evidence="2">
    <location>
        <begin position="137"/>
        <end position="217"/>
    </location>
</feature>
<dbReference type="Gene3D" id="3.40.50.720">
    <property type="entry name" value="NAD(P)-binding Rossmann-like Domain"/>
    <property type="match status" value="1"/>
</dbReference>
<dbReference type="SUPFAM" id="SSF116726">
    <property type="entry name" value="TrkA C-terminal domain-like"/>
    <property type="match status" value="1"/>
</dbReference>
<dbReference type="InterPro" id="IPR006037">
    <property type="entry name" value="RCK_C"/>
</dbReference>
<dbReference type="EMBL" id="JACCEV010000002">
    <property type="protein sequence ID" value="NYT85934.1"/>
    <property type="molecule type" value="Genomic_DNA"/>
</dbReference>
<dbReference type="Pfam" id="PF02254">
    <property type="entry name" value="TrkA_N"/>
    <property type="match status" value="1"/>
</dbReference>
<dbReference type="Gene3D" id="3.30.70.1450">
    <property type="entry name" value="Regulator of K+ conductance, C-terminal domain"/>
    <property type="match status" value="1"/>
</dbReference>
<dbReference type="AlphaFoldDB" id="A0A853H761"/>
<dbReference type="InterPro" id="IPR050721">
    <property type="entry name" value="Trk_Ktr_HKT_K-transport"/>
</dbReference>
<keyword evidence="4" id="KW-1185">Reference proteome</keyword>
<comment type="caution">
    <text evidence="3">The sequence shown here is derived from an EMBL/GenBank/DDBJ whole genome shotgun (WGS) entry which is preliminary data.</text>
</comment>
<gene>
    <name evidence="3" type="ORF">H0A62_09995</name>
</gene>